<dbReference type="RefSeq" id="WP_244300816.1">
    <property type="nucleotide sequence ID" value="NZ_SMLY01000076.1"/>
</dbReference>
<keyword evidence="3" id="KW-0479">Metal-binding</keyword>
<evidence type="ECO:0000313" key="6">
    <source>
        <dbReference type="EMBL" id="TWI87090.1"/>
    </source>
</evidence>
<evidence type="ECO:0000256" key="3">
    <source>
        <dbReference type="ARBA" id="ARBA00022723"/>
    </source>
</evidence>
<evidence type="ECO:0000256" key="1">
    <source>
        <dbReference type="ARBA" id="ARBA00001947"/>
    </source>
</evidence>
<sequence length="337" mass="36682">MTEFEQTGAAQNALDALWYVSPGKLEIKSEPVPNVGDRVAVVRALHSAISRGTERLIFHGKVPESEWERMRAPNQEGAFPFPVKYGYAAVGKVEAGPISLIGARVFGLFPHQTVFVAEPDKLVKIPQNVPSDRAALAANMETALNALWDAMPSPGDHICVVGGGLVGLLTAYLCGQMPGTEVTVVDVNPGRRTVAHKLGLRFAMPTEAPKEQDLVFHTSANAGGLETAFKIAGTEAKIIEMSWYGVEKVDVQLGQDFHSRRLILKSSQVGSIRSDRQARWSFSRRLAKAMELLDDARLDCLVTHHVDFIELPSRLPHILDANADVIAAVVDYPASDE</sequence>
<dbReference type="Gene3D" id="3.90.180.10">
    <property type="entry name" value="Medium-chain alcohol dehydrogenases, catalytic domain"/>
    <property type="match status" value="1"/>
</dbReference>
<dbReference type="GO" id="GO:0046872">
    <property type="term" value="F:metal ion binding"/>
    <property type="evidence" value="ECO:0007669"/>
    <property type="project" value="UniProtKB-KW"/>
</dbReference>
<dbReference type="EMBL" id="VLLF01000005">
    <property type="protein sequence ID" value="TWI87090.1"/>
    <property type="molecule type" value="Genomic_DNA"/>
</dbReference>
<comment type="cofactor">
    <cofactor evidence="1">
        <name>Zn(2+)</name>
        <dbReference type="ChEBI" id="CHEBI:29105"/>
    </cofactor>
</comment>
<organism evidence="6 7">
    <name type="scientific">Roseibium hamelinense</name>
    <dbReference type="NCBI Taxonomy" id="150831"/>
    <lineage>
        <taxon>Bacteria</taxon>
        <taxon>Pseudomonadati</taxon>
        <taxon>Pseudomonadota</taxon>
        <taxon>Alphaproteobacteria</taxon>
        <taxon>Hyphomicrobiales</taxon>
        <taxon>Stappiaceae</taxon>
        <taxon>Roseibium</taxon>
    </lineage>
</organism>
<evidence type="ECO:0000313" key="7">
    <source>
        <dbReference type="Proteomes" id="UP000320593"/>
    </source>
</evidence>
<reference evidence="6 7" key="1">
    <citation type="submission" date="2019-07" db="EMBL/GenBank/DDBJ databases">
        <title>Genomic Encyclopedia of Archaeal and Bacterial Type Strains, Phase II (KMG-II): from individual species to whole genera.</title>
        <authorList>
            <person name="Goeker M."/>
        </authorList>
    </citation>
    <scope>NUCLEOTIDE SEQUENCE [LARGE SCALE GENOMIC DNA]</scope>
    <source>
        <strain evidence="6 7">ATCC BAA-252</strain>
    </source>
</reference>
<keyword evidence="7" id="KW-1185">Reference proteome</keyword>
<dbReference type="PANTHER" id="PTHR43350">
    <property type="entry name" value="NAD-DEPENDENT ALCOHOL DEHYDROGENASE"/>
    <property type="match status" value="1"/>
</dbReference>
<dbReference type="AlphaFoldDB" id="A0A562T2X6"/>
<proteinExistence type="inferred from homology"/>
<protein>
    <submittedName>
        <fullName evidence="6">Threonine dehydrogenase-like Zn-dependent dehydrogenase</fullName>
    </submittedName>
</protein>
<evidence type="ECO:0000256" key="4">
    <source>
        <dbReference type="ARBA" id="ARBA00022833"/>
    </source>
</evidence>
<comment type="similarity">
    <text evidence="2">Belongs to the zinc-containing alcohol dehydrogenase family.</text>
</comment>
<dbReference type="GO" id="GO:0016491">
    <property type="term" value="F:oxidoreductase activity"/>
    <property type="evidence" value="ECO:0007669"/>
    <property type="project" value="UniProtKB-KW"/>
</dbReference>
<dbReference type="SUPFAM" id="SSF50129">
    <property type="entry name" value="GroES-like"/>
    <property type="match status" value="1"/>
</dbReference>
<dbReference type="SUPFAM" id="SSF51735">
    <property type="entry name" value="NAD(P)-binding Rossmann-fold domains"/>
    <property type="match status" value="1"/>
</dbReference>
<evidence type="ECO:0000256" key="5">
    <source>
        <dbReference type="ARBA" id="ARBA00023002"/>
    </source>
</evidence>
<dbReference type="Gene3D" id="3.40.50.720">
    <property type="entry name" value="NAD(P)-binding Rossmann-like Domain"/>
    <property type="match status" value="1"/>
</dbReference>
<comment type="caution">
    <text evidence="6">The sequence shown here is derived from an EMBL/GenBank/DDBJ whole genome shotgun (WGS) entry which is preliminary data.</text>
</comment>
<dbReference type="InterPro" id="IPR011032">
    <property type="entry name" value="GroES-like_sf"/>
</dbReference>
<evidence type="ECO:0000256" key="2">
    <source>
        <dbReference type="ARBA" id="ARBA00008072"/>
    </source>
</evidence>
<gene>
    <name evidence="6" type="ORF">JM93_02327</name>
</gene>
<keyword evidence="4" id="KW-0862">Zinc</keyword>
<keyword evidence="5" id="KW-0560">Oxidoreductase</keyword>
<dbReference type="PANTHER" id="PTHR43350:SF19">
    <property type="entry name" value="D-GULOSIDE 3-DEHYDROGENASE"/>
    <property type="match status" value="1"/>
</dbReference>
<dbReference type="InterPro" id="IPR036291">
    <property type="entry name" value="NAD(P)-bd_dom_sf"/>
</dbReference>
<name>A0A562T2X6_9HYPH</name>
<dbReference type="CDD" id="cd08255">
    <property type="entry name" value="2-desacetyl-2-hydroxyethyl_bacteriochlorophyllide_like"/>
    <property type="match status" value="1"/>
</dbReference>
<accession>A0A562T2X6</accession>
<dbReference type="Proteomes" id="UP000320593">
    <property type="component" value="Unassembled WGS sequence"/>
</dbReference>